<dbReference type="Gene3D" id="3.40.50.1010">
    <property type="entry name" value="5'-nuclease"/>
    <property type="match status" value="1"/>
</dbReference>
<dbReference type="EMBL" id="BMGJ01000009">
    <property type="protein sequence ID" value="GGD68569.1"/>
    <property type="molecule type" value="Genomic_DNA"/>
</dbReference>
<feature type="binding site" evidence="8">
    <location>
        <position position="96"/>
    </location>
    <ligand>
        <name>Mg(2+)</name>
        <dbReference type="ChEBI" id="CHEBI:18420"/>
    </ligand>
</feature>
<comment type="caution">
    <text evidence="10">The sequence shown here is derived from an EMBL/GenBank/DDBJ whole genome shotgun (WGS) entry which is preliminary data.</text>
</comment>
<dbReference type="InterPro" id="IPR002716">
    <property type="entry name" value="PIN_dom"/>
</dbReference>
<sequence length="130" mass="14466">MYVLDTNTLIYFFKGVGNVSQRLLSVSPKDIGIPSVVVYELEFGIAKSDSPGKRKKQLEEFISLVNILPFSENEAKQSADLRAKLVRKGTPIGPYDILIAGTALAANSILVTNNTKEFSRVDNLRLDNWY</sequence>
<comment type="similarity">
    <text evidence="7 8">Belongs to the PINc/VapC protein family.</text>
</comment>
<keyword evidence="6 8" id="KW-0460">Magnesium</keyword>
<comment type="cofactor">
    <cofactor evidence="1 8">
        <name>Mg(2+)</name>
        <dbReference type="ChEBI" id="CHEBI:18420"/>
    </cofactor>
</comment>
<keyword evidence="4 8" id="KW-0479">Metal-binding</keyword>
<dbReference type="HAMAP" id="MF_00265">
    <property type="entry name" value="VapC_Nob1"/>
    <property type="match status" value="1"/>
</dbReference>
<evidence type="ECO:0000256" key="6">
    <source>
        <dbReference type="ARBA" id="ARBA00022842"/>
    </source>
</evidence>
<keyword evidence="5 8" id="KW-0378">Hydrolase</keyword>
<dbReference type="RefSeq" id="WP_099035066.1">
    <property type="nucleotide sequence ID" value="NZ_BMGJ01000009.1"/>
</dbReference>
<dbReference type="PANTHER" id="PTHR33653:SF1">
    <property type="entry name" value="RIBONUCLEASE VAPC2"/>
    <property type="match status" value="1"/>
</dbReference>
<evidence type="ECO:0000256" key="3">
    <source>
        <dbReference type="ARBA" id="ARBA00022722"/>
    </source>
</evidence>
<dbReference type="Pfam" id="PF01850">
    <property type="entry name" value="PIN"/>
    <property type="match status" value="1"/>
</dbReference>
<evidence type="ECO:0000256" key="7">
    <source>
        <dbReference type="ARBA" id="ARBA00038093"/>
    </source>
</evidence>
<gene>
    <name evidence="8" type="primary">vapC</name>
    <name evidence="10" type="ORF">GCM10011357_24530</name>
</gene>
<organism evidence="10 11">
    <name type="scientific">Lacimicrobium alkaliphilum</name>
    <dbReference type="NCBI Taxonomy" id="1526571"/>
    <lineage>
        <taxon>Bacteria</taxon>
        <taxon>Pseudomonadati</taxon>
        <taxon>Pseudomonadota</taxon>
        <taxon>Gammaproteobacteria</taxon>
        <taxon>Alteromonadales</taxon>
        <taxon>Alteromonadaceae</taxon>
        <taxon>Lacimicrobium</taxon>
    </lineage>
</organism>
<comment type="function">
    <text evidence="8">Toxic component of a toxin-antitoxin (TA) system. An RNase.</text>
</comment>
<evidence type="ECO:0000256" key="4">
    <source>
        <dbReference type="ARBA" id="ARBA00022723"/>
    </source>
</evidence>
<evidence type="ECO:0000313" key="10">
    <source>
        <dbReference type="EMBL" id="GGD68569.1"/>
    </source>
</evidence>
<feature type="binding site" evidence="8">
    <location>
        <position position="5"/>
    </location>
    <ligand>
        <name>Mg(2+)</name>
        <dbReference type="ChEBI" id="CHEBI:18420"/>
    </ligand>
</feature>
<dbReference type="SUPFAM" id="SSF88723">
    <property type="entry name" value="PIN domain-like"/>
    <property type="match status" value="1"/>
</dbReference>
<reference evidence="11" key="1">
    <citation type="journal article" date="2019" name="Int. J. Syst. Evol. Microbiol.">
        <title>The Global Catalogue of Microorganisms (GCM) 10K type strain sequencing project: providing services to taxonomists for standard genome sequencing and annotation.</title>
        <authorList>
            <consortium name="The Broad Institute Genomics Platform"/>
            <consortium name="The Broad Institute Genome Sequencing Center for Infectious Disease"/>
            <person name="Wu L."/>
            <person name="Ma J."/>
        </authorList>
    </citation>
    <scope>NUCLEOTIDE SEQUENCE [LARGE SCALE GENOMIC DNA]</scope>
    <source>
        <strain evidence="11">CGMCC 1.12923</strain>
    </source>
</reference>
<evidence type="ECO:0000313" key="11">
    <source>
        <dbReference type="Proteomes" id="UP000614272"/>
    </source>
</evidence>
<feature type="domain" description="PIN" evidence="9">
    <location>
        <begin position="2"/>
        <end position="123"/>
    </location>
</feature>
<dbReference type="Proteomes" id="UP000614272">
    <property type="component" value="Unassembled WGS sequence"/>
</dbReference>
<evidence type="ECO:0000256" key="2">
    <source>
        <dbReference type="ARBA" id="ARBA00022649"/>
    </source>
</evidence>
<name>A0ABQ1RF81_9ALTE</name>
<dbReference type="InterPro" id="IPR022907">
    <property type="entry name" value="VapC_family"/>
</dbReference>
<keyword evidence="2 8" id="KW-1277">Toxin-antitoxin system</keyword>
<evidence type="ECO:0000256" key="5">
    <source>
        <dbReference type="ARBA" id="ARBA00022801"/>
    </source>
</evidence>
<evidence type="ECO:0000259" key="9">
    <source>
        <dbReference type="Pfam" id="PF01850"/>
    </source>
</evidence>
<keyword evidence="11" id="KW-1185">Reference proteome</keyword>
<protein>
    <recommendedName>
        <fullName evidence="8">Ribonuclease VapC</fullName>
        <shortName evidence="8">RNase VapC</shortName>
        <ecNumber evidence="8">3.1.-.-</ecNumber>
    </recommendedName>
    <alternativeName>
        <fullName evidence="8">Toxin VapC</fullName>
    </alternativeName>
</protein>
<keyword evidence="8" id="KW-0800">Toxin</keyword>
<evidence type="ECO:0000256" key="8">
    <source>
        <dbReference type="HAMAP-Rule" id="MF_00265"/>
    </source>
</evidence>
<dbReference type="InterPro" id="IPR029060">
    <property type="entry name" value="PIN-like_dom_sf"/>
</dbReference>
<dbReference type="CDD" id="cd18745">
    <property type="entry name" value="PIN_VapC4-5_FitB-like"/>
    <property type="match status" value="1"/>
</dbReference>
<dbReference type="PANTHER" id="PTHR33653">
    <property type="entry name" value="RIBONUCLEASE VAPC2"/>
    <property type="match status" value="1"/>
</dbReference>
<proteinExistence type="inferred from homology"/>
<dbReference type="EC" id="3.1.-.-" evidence="8"/>
<accession>A0ABQ1RF81</accession>
<keyword evidence="3 8" id="KW-0540">Nuclease</keyword>
<dbReference type="InterPro" id="IPR050556">
    <property type="entry name" value="Type_II_TA_system_RNase"/>
</dbReference>
<evidence type="ECO:0000256" key="1">
    <source>
        <dbReference type="ARBA" id="ARBA00001946"/>
    </source>
</evidence>